<comment type="caution">
    <text evidence="2">The sequence shown here is derived from an EMBL/GenBank/DDBJ whole genome shotgun (WGS) entry which is preliminary data.</text>
</comment>
<evidence type="ECO:0000313" key="2">
    <source>
        <dbReference type="EMBL" id="GAA2143927.1"/>
    </source>
</evidence>
<reference evidence="2 3" key="1">
    <citation type="journal article" date="2019" name="Int. J. Syst. Evol. Microbiol.">
        <title>The Global Catalogue of Microorganisms (GCM) 10K type strain sequencing project: providing services to taxonomists for standard genome sequencing and annotation.</title>
        <authorList>
            <consortium name="The Broad Institute Genomics Platform"/>
            <consortium name="The Broad Institute Genome Sequencing Center for Infectious Disease"/>
            <person name="Wu L."/>
            <person name="Ma J."/>
        </authorList>
    </citation>
    <scope>NUCLEOTIDE SEQUENCE [LARGE SCALE GENOMIC DNA]</scope>
    <source>
        <strain evidence="2 3">JCM 16022</strain>
    </source>
</reference>
<dbReference type="Proteomes" id="UP001501771">
    <property type="component" value="Unassembled WGS sequence"/>
</dbReference>
<evidence type="ECO:0000313" key="3">
    <source>
        <dbReference type="Proteomes" id="UP001501771"/>
    </source>
</evidence>
<feature type="transmembrane region" description="Helical" evidence="1">
    <location>
        <begin position="43"/>
        <end position="60"/>
    </location>
</feature>
<dbReference type="EMBL" id="BAAAQR010000004">
    <property type="protein sequence ID" value="GAA2143927.1"/>
    <property type="molecule type" value="Genomic_DNA"/>
</dbReference>
<organism evidence="2 3">
    <name type="scientific">Nocardioides koreensis</name>
    <dbReference type="NCBI Taxonomy" id="433651"/>
    <lineage>
        <taxon>Bacteria</taxon>
        <taxon>Bacillati</taxon>
        <taxon>Actinomycetota</taxon>
        <taxon>Actinomycetes</taxon>
        <taxon>Propionibacteriales</taxon>
        <taxon>Nocardioidaceae</taxon>
        <taxon>Nocardioides</taxon>
    </lineage>
</organism>
<accession>A0ABN2ZL36</accession>
<gene>
    <name evidence="2" type="ORF">GCM10009844_16880</name>
</gene>
<evidence type="ECO:0000256" key="1">
    <source>
        <dbReference type="SAM" id="Phobius"/>
    </source>
</evidence>
<keyword evidence="1" id="KW-1133">Transmembrane helix</keyword>
<keyword evidence="3" id="KW-1185">Reference proteome</keyword>
<name>A0ABN2ZL36_9ACTN</name>
<keyword evidence="1" id="KW-0812">Transmembrane</keyword>
<keyword evidence="1" id="KW-0472">Membrane</keyword>
<sequence length="68" mass="7800">MAAWMLYRRMGWRNTSEMAALMAIPVIPFLCLVWFDVTESAQCGPYCAVTIVGMLALMLYRRREYSSG</sequence>
<protein>
    <submittedName>
        <fullName evidence="2">Uncharacterized protein</fullName>
    </submittedName>
</protein>
<proteinExistence type="predicted"/>
<feature type="transmembrane region" description="Helical" evidence="1">
    <location>
        <begin position="20"/>
        <end position="37"/>
    </location>
</feature>